<evidence type="ECO:0000313" key="5">
    <source>
        <dbReference type="EMBL" id="OGY16899.1"/>
    </source>
</evidence>
<dbReference type="GO" id="GO:0016628">
    <property type="term" value="F:oxidoreductase activity, acting on the CH-CH group of donors, NAD or NADP as acceptor"/>
    <property type="evidence" value="ECO:0007669"/>
    <property type="project" value="InterPro"/>
</dbReference>
<dbReference type="GO" id="GO:0051287">
    <property type="term" value="F:NAD binding"/>
    <property type="evidence" value="ECO:0007669"/>
    <property type="project" value="InterPro"/>
</dbReference>
<dbReference type="Gene3D" id="1.10.1040.10">
    <property type="entry name" value="N-(1-d-carboxylethyl)-l-norvaline Dehydrogenase, domain 2"/>
    <property type="match status" value="1"/>
</dbReference>
<name>A0A1G1VNC1_9BACT</name>
<reference evidence="5 6" key="1">
    <citation type="journal article" date="2016" name="Nat. Commun.">
        <title>Thousands of microbial genomes shed light on interconnected biogeochemical processes in an aquifer system.</title>
        <authorList>
            <person name="Anantharaman K."/>
            <person name="Brown C.T."/>
            <person name="Hug L.A."/>
            <person name="Sharon I."/>
            <person name="Castelle C.J."/>
            <person name="Probst A.J."/>
            <person name="Thomas B.C."/>
            <person name="Singh A."/>
            <person name="Wilkins M.J."/>
            <person name="Karaoz U."/>
            <person name="Brodie E.L."/>
            <person name="Williams K.H."/>
            <person name="Hubbard S.S."/>
            <person name="Banfield J.F."/>
        </authorList>
    </citation>
    <scope>NUCLEOTIDE SEQUENCE [LARGE SCALE GENOMIC DNA]</scope>
</reference>
<comment type="caution">
    <text evidence="5">The sequence shown here is derived from an EMBL/GenBank/DDBJ whole genome shotgun (WGS) entry which is preliminary data.</text>
</comment>
<protein>
    <recommendedName>
        <fullName evidence="7">UDP-glucose/GDP-mannose dehydrogenase dimerisation domain-containing protein</fullName>
    </recommendedName>
</protein>
<proteinExistence type="inferred from homology"/>
<dbReference type="Pfam" id="PF00984">
    <property type="entry name" value="UDPG_MGDP_dh"/>
    <property type="match status" value="1"/>
</dbReference>
<organism evidence="5 6">
    <name type="scientific">Candidatus Chisholmbacteria bacterium RIFCSPHIGHO2_01_FULL_48_12</name>
    <dbReference type="NCBI Taxonomy" id="1797589"/>
    <lineage>
        <taxon>Bacteria</taxon>
        <taxon>Candidatus Chisholmiibacteriota</taxon>
    </lineage>
</organism>
<dbReference type="PANTHER" id="PTHR43750:SF3">
    <property type="entry name" value="UDP-GLUCOSE 6-DEHYDROGENASE TUAD"/>
    <property type="match status" value="1"/>
</dbReference>
<sequence>MAVQKPSICIIGPGVVGQAQGKVFVEHGFKTAFLGGNEEKTSRLIQDGYVAYGRTDLFDGSYDFDISMLTVPTPTINGKIDFGPLESASIDLGKRLALSPKKYHLVVVKSTVPPGTTEKLVIPTVAKYSKLIVGPDFGVCMNPEYLREETALDDARKPWLILIGEYDKKSGDVLASVCQGFTCPVVRCQLIEAEMQKYVHNLFNAAKITFFNEIRQIGKQIGIDTKKLFQVTAASAEGMWNPQYGIKDLGPFQGSCLPKDTLAFLAWAQENGLKAQFVATVVKVNDALLKTNGERKPTQIGVYL</sequence>
<dbReference type="Proteomes" id="UP000177324">
    <property type="component" value="Unassembled WGS sequence"/>
</dbReference>
<dbReference type="SUPFAM" id="SSF48179">
    <property type="entry name" value="6-phosphogluconate dehydrogenase C-terminal domain-like"/>
    <property type="match status" value="1"/>
</dbReference>
<accession>A0A1G1VNC1</accession>
<dbReference type="InterPro" id="IPR013328">
    <property type="entry name" value="6PGD_dom2"/>
</dbReference>
<dbReference type="AlphaFoldDB" id="A0A1G1VNC1"/>
<dbReference type="InterPro" id="IPR001732">
    <property type="entry name" value="UDP-Glc/GDP-Man_DH_N"/>
</dbReference>
<dbReference type="Pfam" id="PF03721">
    <property type="entry name" value="UDPG_MGDP_dh_N"/>
    <property type="match status" value="1"/>
</dbReference>
<dbReference type="SUPFAM" id="SSF51735">
    <property type="entry name" value="NAD(P)-binding Rossmann-fold domains"/>
    <property type="match status" value="1"/>
</dbReference>
<comment type="similarity">
    <text evidence="1 2">Belongs to the UDP-glucose/GDP-mannose dehydrogenase family.</text>
</comment>
<dbReference type="InterPro" id="IPR017476">
    <property type="entry name" value="UDP-Glc/GDP-Man"/>
</dbReference>
<gene>
    <name evidence="5" type="ORF">A2784_03075</name>
</gene>
<dbReference type="GO" id="GO:0016616">
    <property type="term" value="F:oxidoreductase activity, acting on the CH-OH group of donors, NAD or NADP as acceptor"/>
    <property type="evidence" value="ECO:0007669"/>
    <property type="project" value="InterPro"/>
</dbReference>
<evidence type="ECO:0000259" key="4">
    <source>
        <dbReference type="Pfam" id="PF03721"/>
    </source>
</evidence>
<dbReference type="InterPro" id="IPR014026">
    <property type="entry name" value="UDP-Glc/GDP-Man_DH_dimer"/>
</dbReference>
<dbReference type="InterPro" id="IPR008927">
    <property type="entry name" value="6-PGluconate_DH-like_C_sf"/>
</dbReference>
<evidence type="ECO:0008006" key="7">
    <source>
        <dbReference type="Google" id="ProtNLM"/>
    </source>
</evidence>
<dbReference type="EMBL" id="MHCH01000037">
    <property type="protein sequence ID" value="OGY16899.1"/>
    <property type="molecule type" value="Genomic_DNA"/>
</dbReference>
<dbReference type="InterPro" id="IPR028359">
    <property type="entry name" value="UDP_ManNAc/GlcNAc_DH"/>
</dbReference>
<dbReference type="PANTHER" id="PTHR43750">
    <property type="entry name" value="UDP-GLUCOSE 6-DEHYDROGENASE TUAD"/>
    <property type="match status" value="1"/>
</dbReference>
<feature type="domain" description="UDP-glucose/GDP-mannose dehydrogenase N-terminal" evidence="4">
    <location>
        <begin position="8"/>
        <end position="175"/>
    </location>
</feature>
<evidence type="ECO:0000256" key="1">
    <source>
        <dbReference type="ARBA" id="ARBA00006601"/>
    </source>
</evidence>
<dbReference type="InterPro" id="IPR036291">
    <property type="entry name" value="NAD(P)-bd_dom_sf"/>
</dbReference>
<evidence type="ECO:0000259" key="3">
    <source>
        <dbReference type="Pfam" id="PF00984"/>
    </source>
</evidence>
<dbReference type="PIRSF" id="PIRSF000124">
    <property type="entry name" value="UDPglc_GDPman_dh"/>
    <property type="match status" value="1"/>
</dbReference>
<dbReference type="PIRSF" id="PIRSF500136">
    <property type="entry name" value="UDP_ManNAc_DH"/>
    <property type="match status" value="1"/>
</dbReference>
<dbReference type="STRING" id="1797589.A2784_03075"/>
<evidence type="ECO:0000256" key="2">
    <source>
        <dbReference type="PIRNR" id="PIRNR000124"/>
    </source>
</evidence>
<feature type="domain" description="UDP-glucose/GDP-mannose dehydrogenase dimerisation" evidence="3">
    <location>
        <begin position="192"/>
        <end position="286"/>
    </location>
</feature>
<dbReference type="Gene3D" id="3.40.50.720">
    <property type="entry name" value="NAD(P)-binding Rossmann-like Domain"/>
    <property type="match status" value="1"/>
</dbReference>
<evidence type="ECO:0000313" key="6">
    <source>
        <dbReference type="Proteomes" id="UP000177324"/>
    </source>
</evidence>
<dbReference type="GO" id="GO:0000271">
    <property type="term" value="P:polysaccharide biosynthetic process"/>
    <property type="evidence" value="ECO:0007669"/>
    <property type="project" value="InterPro"/>
</dbReference>